<dbReference type="OrthoDB" id="9803580at2"/>
<reference evidence="15 16" key="1">
    <citation type="journal article" date="2015" name="Genome Announc.">
        <title>Expanding the biotechnology potential of lactobacilli through comparative genomics of 213 strains and associated genera.</title>
        <authorList>
            <person name="Sun Z."/>
            <person name="Harris H.M."/>
            <person name="McCann A."/>
            <person name="Guo C."/>
            <person name="Argimon S."/>
            <person name="Zhang W."/>
            <person name="Yang X."/>
            <person name="Jeffery I.B."/>
            <person name="Cooney J.C."/>
            <person name="Kagawa T.F."/>
            <person name="Liu W."/>
            <person name="Song Y."/>
            <person name="Salvetti E."/>
            <person name="Wrobel A."/>
            <person name="Rasinkangas P."/>
            <person name="Parkhill J."/>
            <person name="Rea M.C."/>
            <person name="O'Sullivan O."/>
            <person name="Ritari J."/>
            <person name="Douillard F.P."/>
            <person name="Paul Ross R."/>
            <person name="Yang R."/>
            <person name="Briner A.E."/>
            <person name="Felis G.E."/>
            <person name="de Vos W.M."/>
            <person name="Barrangou R."/>
            <person name="Klaenhammer T.R."/>
            <person name="Caufield P.W."/>
            <person name="Cui Y."/>
            <person name="Zhang H."/>
            <person name="O'Toole P.W."/>
        </authorList>
    </citation>
    <scope>NUCLEOTIDE SEQUENCE [LARGE SCALE GENOMIC DNA]</scope>
    <source>
        <strain evidence="15 16">DSM 15707</strain>
    </source>
</reference>
<evidence type="ECO:0000256" key="6">
    <source>
        <dbReference type="ARBA" id="ARBA00022801"/>
    </source>
</evidence>
<dbReference type="GO" id="GO:0000105">
    <property type="term" value="P:L-histidine biosynthetic process"/>
    <property type="evidence" value="ECO:0007669"/>
    <property type="project" value="UniProtKB-KW"/>
</dbReference>
<dbReference type="InterPro" id="IPR036291">
    <property type="entry name" value="NAD(P)-bd_dom_sf"/>
</dbReference>
<accession>A0A0R1RD74</accession>
<dbReference type="PANTHER" id="PTHR48099">
    <property type="entry name" value="C-1-TETRAHYDROFOLATE SYNTHASE, CYTOPLASMIC-RELATED"/>
    <property type="match status" value="1"/>
</dbReference>
<feature type="domain" description="Tetrahydrofolate dehydrogenase/cyclohydrolase NAD(P)-binding" evidence="14">
    <location>
        <begin position="140"/>
        <end position="280"/>
    </location>
</feature>
<dbReference type="AlphaFoldDB" id="A0A0R1RD74"/>
<keyword evidence="8 12" id="KW-0560">Oxidoreductase</keyword>
<keyword evidence="3 12" id="KW-0554">One-carbon metabolism</keyword>
<evidence type="ECO:0000256" key="10">
    <source>
        <dbReference type="ARBA" id="ARBA00023167"/>
    </source>
</evidence>
<dbReference type="SUPFAM" id="SSF51735">
    <property type="entry name" value="NAD(P)-binding Rossmann-fold domains"/>
    <property type="match status" value="1"/>
</dbReference>
<evidence type="ECO:0000256" key="4">
    <source>
        <dbReference type="ARBA" id="ARBA00022605"/>
    </source>
</evidence>
<dbReference type="UniPathway" id="UPA00193"/>
<gene>
    <name evidence="12" type="primary">folD</name>
    <name evidence="15" type="ORF">FC70_GL001729</name>
</gene>
<dbReference type="FunFam" id="3.40.50.10860:FF:000005">
    <property type="entry name" value="C-1-tetrahydrofolate synthase, cytoplasmic, putative"/>
    <property type="match status" value="1"/>
</dbReference>
<keyword evidence="11 12" id="KW-0511">Multifunctional enzyme</keyword>
<feature type="domain" description="Tetrahydrofolate dehydrogenase/cyclohydrolase catalytic" evidence="13">
    <location>
        <begin position="5"/>
        <end position="119"/>
    </location>
</feature>
<dbReference type="PROSITE" id="PS00767">
    <property type="entry name" value="THF_DHG_CYH_2"/>
    <property type="match status" value="1"/>
</dbReference>
<dbReference type="PRINTS" id="PR00085">
    <property type="entry name" value="THFDHDRGNASE"/>
</dbReference>
<dbReference type="GO" id="GO:0004477">
    <property type="term" value="F:methenyltetrahydrofolate cyclohydrolase activity"/>
    <property type="evidence" value="ECO:0007669"/>
    <property type="project" value="UniProtKB-UniRule"/>
</dbReference>
<dbReference type="STRING" id="1423778.FC70_GL001729"/>
<feature type="binding site" evidence="12">
    <location>
        <position position="191"/>
    </location>
    <ligand>
        <name>NADP(+)</name>
        <dbReference type="ChEBI" id="CHEBI:58349"/>
    </ligand>
</feature>
<dbReference type="GO" id="GO:0005829">
    <property type="term" value="C:cytosol"/>
    <property type="evidence" value="ECO:0007669"/>
    <property type="project" value="TreeGrafter"/>
</dbReference>
<comment type="similarity">
    <text evidence="12">Belongs to the tetrahydrofolate dehydrogenase/cyclohydrolase family.</text>
</comment>
<dbReference type="InterPro" id="IPR046346">
    <property type="entry name" value="Aminoacid_DH-like_N_sf"/>
</dbReference>
<keyword evidence="4 12" id="KW-0028">Amino-acid biosynthesis</keyword>
<dbReference type="Pfam" id="PF00763">
    <property type="entry name" value="THF_DHG_CYH"/>
    <property type="match status" value="1"/>
</dbReference>
<keyword evidence="16" id="KW-1185">Reference proteome</keyword>
<keyword evidence="10 12" id="KW-0486">Methionine biosynthesis</keyword>
<dbReference type="InterPro" id="IPR020867">
    <property type="entry name" value="THF_DH/CycHdrlase_CS"/>
</dbReference>
<dbReference type="CDD" id="cd01080">
    <property type="entry name" value="NAD_bind_m-THF_DH_Cyclohyd"/>
    <property type="match status" value="1"/>
</dbReference>
<dbReference type="PATRIC" id="fig|1423778.4.peg.1767"/>
<dbReference type="PROSITE" id="PS00766">
    <property type="entry name" value="THF_DHG_CYH_1"/>
    <property type="match status" value="1"/>
</dbReference>
<sequence>MAIILDGKGTAAKINEATKLKANELTAQGVQPGIAVILVGDDPASQIYTRNKHRKAVNLGMKSILKKFPSSVSQDEILNEVEKLNQDDSIHAILIQLPLPAQIDATTVTNAIDPKKDVDGFSSVNLGKLFGNQAGNYPVACTPKGIMTILREYKIDLSGKDVVVVGRSVLVGRPVAALMINQDATVTLAGIKTNNLKALTKTADIIVVATGVANLISGNDLKEGAVVIDVGINRGEDGKLTGDVDFESASKVASAITPVPGGVGPMTIATLMQQTVELAQWSINNGK</sequence>
<dbReference type="InterPro" id="IPR000672">
    <property type="entry name" value="THF_DH/CycHdrlase"/>
</dbReference>
<evidence type="ECO:0000256" key="1">
    <source>
        <dbReference type="ARBA" id="ARBA00004777"/>
    </source>
</evidence>
<dbReference type="Gene3D" id="3.40.50.720">
    <property type="entry name" value="NAD(P)-binding Rossmann-like Domain"/>
    <property type="match status" value="1"/>
</dbReference>
<evidence type="ECO:0000256" key="8">
    <source>
        <dbReference type="ARBA" id="ARBA00023002"/>
    </source>
</evidence>
<comment type="catalytic activity">
    <reaction evidence="12">
        <text>(6R)-5,10-methylene-5,6,7,8-tetrahydrofolate + NADP(+) = (6R)-5,10-methenyltetrahydrofolate + NADPH</text>
        <dbReference type="Rhea" id="RHEA:22812"/>
        <dbReference type="ChEBI" id="CHEBI:15636"/>
        <dbReference type="ChEBI" id="CHEBI:57455"/>
        <dbReference type="ChEBI" id="CHEBI:57783"/>
        <dbReference type="ChEBI" id="CHEBI:58349"/>
        <dbReference type="EC" id="1.5.1.5"/>
    </reaction>
</comment>
<comment type="function">
    <text evidence="12">Catalyzes the oxidation of 5,10-methylenetetrahydrofolate to 5,10-methenyltetrahydrofolate and then the hydrolysis of 5,10-methenyltetrahydrofolate to 10-formyltetrahydrofolate.</text>
</comment>
<dbReference type="GO" id="GO:0035999">
    <property type="term" value="P:tetrahydrofolate interconversion"/>
    <property type="evidence" value="ECO:0007669"/>
    <property type="project" value="UniProtKB-UniRule"/>
</dbReference>
<dbReference type="InterPro" id="IPR020631">
    <property type="entry name" value="THF_DH/CycHdrlase_NAD-bd_dom"/>
</dbReference>
<dbReference type="GO" id="GO:0009086">
    <property type="term" value="P:methionine biosynthetic process"/>
    <property type="evidence" value="ECO:0007669"/>
    <property type="project" value="UniProtKB-KW"/>
</dbReference>
<dbReference type="RefSeq" id="WP_057890639.1">
    <property type="nucleotide sequence ID" value="NZ_AZFE01000032.1"/>
</dbReference>
<dbReference type="EC" id="3.5.4.9" evidence="12"/>
<keyword evidence="7 12" id="KW-0521">NADP</keyword>
<comment type="pathway">
    <text evidence="1 12">One-carbon metabolism; tetrahydrofolate interconversion.</text>
</comment>
<feature type="binding site" evidence="12">
    <location>
        <position position="232"/>
    </location>
    <ligand>
        <name>NADP(+)</name>
        <dbReference type="ChEBI" id="CHEBI:58349"/>
    </ligand>
</feature>
<protein>
    <recommendedName>
        <fullName evidence="12">Bifunctional protein FolD</fullName>
    </recommendedName>
    <domain>
        <recommendedName>
            <fullName evidence="12">Methylenetetrahydrofolate dehydrogenase</fullName>
            <ecNumber evidence="12">1.5.1.5</ecNumber>
        </recommendedName>
    </domain>
    <domain>
        <recommendedName>
            <fullName evidence="12">Methenyltetrahydrofolate cyclohydrolase</fullName>
            <ecNumber evidence="12">3.5.4.9</ecNumber>
        </recommendedName>
    </domain>
</protein>
<dbReference type="EMBL" id="AZFE01000032">
    <property type="protein sequence ID" value="KRL54927.1"/>
    <property type="molecule type" value="Genomic_DNA"/>
</dbReference>
<keyword evidence="5 12" id="KW-0658">Purine biosynthesis</keyword>
<comment type="catalytic activity">
    <reaction evidence="12">
        <text>(6R)-5,10-methenyltetrahydrofolate + H2O = (6R)-10-formyltetrahydrofolate + H(+)</text>
        <dbReference type="Rhea" id="RHEA:23700"/>
        <dbReference type="ChEBI" id="CHEBI:15377"/>
        <dbReference type="ChEBI" id="CHEBI:15378"/>
        <dbReference type="ChEBI" id="CHEBI:57455"/>
        <dbReference type="ChEBI" id="CHEBI:195366"/>
        <dbReference type="EC" id="3.5.4.9"/>
    </reaction>
</comment>
<evidence type="ECO:0000256" key="11">
    <source>
        <dbReference type="ARBA" id="ARBA00023268"/>
    </source>
</evidence>
<name>A0A0R1RD74_9LACO</name>
<evidence type="ECO:0000259" key="13">
    <source>
        <dbReference type="Pfam" id="PF00763"/>
    </source>
</evidence>
<dbReference type="PANTHER" id="PTHR48099:SF5">
    <property type="entry name" value="C-1-TETRAHYDROFOLATE SYNTHASE, CYTOPLASMIC"/>
    <property type="match status" value="1"/>
</dbReference>
<evidence type="ECO:0000256" key="7">
    <source>
        <dbReference type="ARBA" id="ARBA00022857"/>
    </source>
</evidence>
<dbReference type="SUPFAM" id="SSF53223">
    <property type="entry name" value="Aminoacid dehydrogenase-like, N-terminal domain"/>
    <property type="match status" value="1"/>
</dbReference>
<evidence type="ECO:0000259" key="14">
    <source>
        <dbReference type="Pfam" id="PF02882"/>
    </source>
</evidence>
<evidence type="ECO:0000313" key="15">
    <source>
        <dbReference type="EMBL" id="KRL54927.1"/>
    </source>
</evidence>
<organism evidence="15 16">
    <name type="scientific">Paucilactobacillus oligofermentans DSM 15707 = LMG 22743</name>
    <dbReference type="NCBI Taxonomy" id="1423778"/>
    <lineage>
        <taxon>Bacteria</taxon>
        <taxon>Bacillati</taxon>
        <taxon>Bacillota</taxon>
        <taxon>Bacilli</taxon>
        <taxon>Lactobacillales</taxon>
        <taxon>Lactobacillaceae</taxon>
        <taxon>Paucilactobacillus</taxon>
    </lineage>
</organism>
<evidence type="ECO:0000256" key="3">
    <source>
        <dbReference type="ARBA" id="ARBA00022563"/>
    </source>
</evidence>
<comment type="caution">
    <text evidence="15">The sequence shown here is derived from an EMBL/GenBank/DDBJ whole genome shotgun (WGS) entry which is preliminary data.</text>
</comment>
<evidence type="ECO:0000256" key="9">
    <source>
        <dbReference type="ARBA" id="ARBA00023102"/>
    </source>
</evidence>
<dbReference type="GO" id="GO:0006164">
    <property type="term" value="P:purine nucleotide biosynthetic process"/>
    <property type="evidence" value="ECO:0007669"/>
    <property type="project" value="UniProtKB-KW"/>
</dbReference>
<evidence type="ECO:0000256" key="12">
    <source>
        <dbReference type="HAMAP-Rule" id="MF_01576"/>
    </source>
</evidence>
<dbReference type="HAMAP" id="MF_01576">
    <property type="entry name" value="THF_DHG_CYH"/>
    <property type="match status" value="1"/>
</dbReference>
<keyword evidence="9 12" id="KW-0368">Histidine biosynthesis</keyword>
<comment type="subunit">
    <text evidence="2 12">Homodimer.</text>
</comment>
<dbReference type="Proteomes" id="UP000051697">
    <property type="component" value="Unassembled WGS sequence"/>
</dbReference>
<dbReference type="GO" id="GO:0004488">
    <property type="term" value="F:methylenetetrahydrofolate dehydrogenase (NADP+) activity"/>
    <property type="evidence" value="ECO:0007669"/>
    <property type="project" value="UniProtKB-UniRule"/>
</dbReference>
<keyword evidence="6 12" id="KW-0378">Hydrolase</keyword>
<evidence type="ECO:0000256" key="2">
    <source>
        <dbReference type="ARBA" id="ARBA00011738"/>
    </source>
</evidence>
<dbReference type="Gene3D" id="3.40.50.10860">
    <property type="entry name" value="Leucine Dehydrogenase, chain A, domain 1"/>
    <property type="match status" value="1"/>
</dbReference>
<dbReference type="Pfam" id="PF02882">
    <property type="entry name" value="THF_DHG_CYH_C"/>
    <property type="match status" value="1"/>
</dbReference>
<proteinExistence type="inferred from homology"/>
<feature type="binding site" evidence="12">
    <location>
        <begin position="166"/>
        <end position="168"/>
    </location>
    <ligand>
        <name>NADP(+)</name>
        <dbReference type="ChEBI" id="CHEBI:58349"/>
    </ligand>
</feature>
<dbReference type="FunFam" id="3.40.50.720:FF:000094">
    <property type="entry name" value="Bifunctional protein FolD"/>
    <property type="match status" value="1"/>
</dbReference>
<evidence type="ECO:0000313" key="16">
    <source>
        <dbReference type="Proteomes" id="UP000051697"/>
    </source>
</evidence>
<dbReference type="InterPro" id="IPR020630">
    <property type="entry name" value="THF_DH/CycHdrlase_cat_dom"/>
</dbReference>
<dbReference type="KEGG" id="lol:LACOL_0850"/>
<dbReference type="EC" id="1.5.1.5" evidence="12"/>
<evidence type="ECO:0000256" key="5">
    <source>
        <dbReference type="ARBA" id="ARBA00022755"/>
    </source>
</evidence>